<comment type="subcellular location">
    <subcellularLocation>
        <location evidence="1 7">Cell membrane</location>
        <topology evidence="1 7">Multi-pass membrane protein</topology>
    </subcellularLocation>
</comment>
<evidence type="ECO:0000256" key="3">
    <source>
        <dbReference type="ARBA" id="ARBA00022475"/>
    </source>
</evidence>
<reference evidence="9 10" key="1">
    <citation type="submission" date="2022-06" db="EMBL/GenBank/DDBJ databases">
        <title>Genomic Encyclopedia of Archaeal and Bacterial Type Strains, Phase II (KMG-II): from individual species to whole genera.</title>
        <authorList>
            <person name="Goeker M."/>
        </authorList>
    </citation>
    <scope>NUCLEOTIDE SEQUENCE [LARGE SCALE GENOMIC DNA]</scope>
    <source>
        <strain evidence="9 10">DSM 40477</strain>
    </source>
</reference>
<evidence type="ECO:0000256" key="2">
    <source>
        <dbReference type="ARBA" id="ARBA00022448"/>
    </source>
</evidence>
<evidence type="ECO:0000313" key="10">
    <source>
        <dbReference type="Proteomes" id="UP001205311"/>
    </source>
</evidence>
<evidence type="ECO:0000313" key="9">
    <source>
        <dbReference type="EMBL" id="MCP2259490.1"/>
    </source>
</evidence>
<feature type="domain" description="ABC transmembrane type-1" evidence="8">
    <location>
        <begin position="55"/>
        <end position="241"/>
    </location>
</feature>
<proteinExistence type="inferred from homology"/>
<feature type="transmembrane region" description="Helical" evidence="7">
    <location>
        <begin position="184"/>
        <end position="206"/>
    </location>
</feature>
<dbReference type="CDD" id="cd06261">
    <property type="entry name" value="TM_PBP2"/>
    <property type="match status" value="1"/>
</dbReference>
<dbReference type="Proteomes" id="UP001205311">
    <property type="component" value="Unassembled WGS sequence"/>
</dbReference>
<comment type="caution">
    <text evidence="9">The sequence shown here is derived from an EMBL/GenBank/DDBJ whole genome shotgun (WGS) entry which is preliminary data.</text>
</comment>
<keyword evidence="10" id="KW-1185">Reference proteome</keyword>
<dbReference type="RefSeq" id="WP_253670385.1">
    <property type="nucleotide sequence ID" value="NZ_JAMTCP010000017.1"/>
</dbReference>
<gene>
    <name evidence="9" type="ORF">LX15_003195</name>
</gene>
<dbReference type="Pfam" id="PF00528">
    <property type="entry name" value="BPD_transp_1"/>
    <property type="match status" value="1"/>
</dbReference>
<accession>A0ABT1HVP6</accession>
<evidence type="ECO:0000256" key="7">
    <source>
        <dbReference type="RuleBase" id="RU363032"/>
    </source>
</evidence>
<dbReference type="InterPro" id="IPR000515">
    <property type="entry name" value="MetI-like"/>
</dbReference>
<dbReference type="EMBL" id="JAMTCP010000017">
    <property type="protein sequence ID" value="MCP2259490.1"/>
    <property type="molecule type" value="Genomic_DNA"/>
</dbReference>
<dbReference type="PROSITE" id="PS50928">
    <property type="entry name" value="ABC_TM1"/>
    <property type="match status" value="1"/>
</dbReference>
<feature type="transmembrane region" description="Helical" evidence="7">
    <location>
        <begin position="218"/>
        <end position="237"/>
    </location>
</feature>
<dbReference type="SUPFAM" id="SSF161098">
    <property type="entry name" value="MetI-like"/>
    <property type="match status" value="1"/>
</dbReference>
<dbReference type="Gene3D" id="1.10.3720.10">
    <property type="entry name" value="MetI-like"/>
    <property type="match status" value="1"/>
</dbReference>
<evidence type="ECO:0000256" key="5">
    <source>
        <dbReference type="ARBA" id="ARBA00022989"/>
    </source>
</evidence>
<evidence type="ECO:0000256" key="4">
    <source>
        <dbReference type="ARBA" id="ARBA00022692"/>
    </source>
</evidence>
<evidence type="ECO:0000256" key="1">
    <source>
        <dbReference type="ARBA" id="ARBA00004651"/>
    </source>
</evidence>
<feature type="transmembrane region" description="Helical" evidence="7">
    <location>
        <begin position="96"/>
        <end position="115"/>
    </location>
</feature>
<dbReference type="InterPro" id="IPR035906">
    <property type="entry name" value="MetI-like_sf"/>
</dbReference>
<keyword evidence="3" id="KW-1003">Cell membrane</keyword>
<keyword evidence="2 7" id="KW-0813">Transport</keyword>
<evidence type="ECO:0000256" key="6">
    <source>
        <dbReference type="ARBA" id="ARBA00023136"/>
    </source>
</evidence>
<evidence type="ECO:0000259" key="8">
    <source>
        <dbReference type="PROSITE" id="PS50928"/>
    </source>
</evidence>
<organism evidence="9 10">
    <name type="scientific">Streptoalloteichus tenebrarius (strain ATCC 17920 / DSM 40477 / JCM 4838 / CBS 697.72 / NBRC 16177 / NCIMB 11028 / NRRL B-12390 / A12253. 1 / ISP 5477)</name>
    <name type="common">Streptomyces tenebrarius</name>
    <dbReference type="NCBI Taxonomy" id="1933"/>
    <lineage>
        <taxon>Bacteria</taxon>
        <taxon>Bacillati</taxon>
        <taxon>Actinomycetota</taxon>
        <taxon>Actinomycetes</taxon>
        <taxon>Pseudonocardiales</taxon>
        <taxon>Pseudonocardiaceae</taxon>
        <taxon>Streptoalloteichus</taxon>
    </lineage>
</organism>
<feature type="transmembrane region" description="Helical" evidence="7">
    <location>
        <begin position="59"/>
        <end position="84"/>
    </location>
</feature>
<dbReference type="PANTHER" id="PTHR30151">
    <property type="entry name" value="ALKANE SULFONATE ABC TRANSPORTER-RELATED, MEMBRANE SUBUNIT"/>
    <property type="match status" value="1"/>
</dbReference>
<keyword evidence="4 7" id="KW-0812">Transmembrane</keyword>
<keyword evidence="5 7" id="KW-1133">Transmembrane helix</keyword>
<comment type="similarity">
    <text evidence="7">Belongs to the binding-protein-dependent transport system permease family.</text>
</comment>
<feature type="transmembrane region" description="Helical" evidence="7">
    <location>
        <begin position="121"/>
        <end position="140"/>
    </location>
</feature>
<protein>
    <submittedName>
        <fullName evidence="9">NitT/TauT family transport system permease protein</fullName>
    </submittedName>
</protein>
<sequence>MRRTVRGLVGLVGFLAVGEVVGRSGIAPPGYLPPSSLVLTRLVELLATRSFVLDLIATVLAWAIALGIAIAVAVPAGLLLGTVPALRHCARSVIEFLRPIPSVALIPLAIMVFGIGPDTKIFLAVYAAVWPILFNTIYAMDEVDPQLVDTARSFGLGRWPVLTRVSLPSAAPFVATGIRLSASVALVVVVSVEFLAGGSGGLGRFVLESSSGSGRMDLVFAGIAVAGIVGYLVNAGLEWAQRKAFVWSAATGEAS</sequence>
<keyword evidence="6 7" id="KW-0472">Membrane</keyword>
<name>A0ABT1HVP6_STRSD</name>
<dbReference type="PANTHER" id="PTHR30151:SF0">
    <property type="entry name" value="ABC TRANSPORTER PERMEASE PROTEIN MJ0413-RELATED"/>
    <property type="match status" value="1"/>
</dbReference>